<dbReference type="EMBL" id="HG677645">
    <property type="protein sequence ID" value="CDJ44789.1"/>
    <property type="molecule type" value="Genomic_DNA"/>
</dbReference>
<organism evidence="1 2">
    <name type="scientific">Eimeria tenella</name>
    <name type="common">Coccidian parasite</name>
    <dbReference type="NCBI Taxonomy" id="5802"/>
    <lineage>
        <taxon>Eukaryota</taxon>
        <taxon>Sar</taxon>
        <taxon>Alveolata</taxon>
        <taxon>Apicomplexa</taxon>
        <taxon>Conoidasida</taxon>
        <taxon>Coccidia</taxon>
        <taxon>Eucoccidiorida</taxon>
        <taxon>Eimeriorina</taxon>
        <taxon>Eimeriidae</taxon>
        <taxon>Eimeria</taxon>
    </lineage>
</organism>
<reference evidence="1" key="1">
    <citation type="submission" date="2013-10" db="EMBL/GenBank/DDBJ databases">
        <title>Genomic analysis of the causative agents of coccidiosis in chickens.</title>
        <authorList>
            <person name="Reid A.J."/>
            <person name="Blake D."/>
            <person name="Billington K."/>
            <person name="Browne H."/>
            <person name="Dunn M."/>
            <person name="Hung S."/>
            <person name="Kawahara F."/>
            <person name="Miranda-Saavedra D."/>
            <person name="Mourier T."/>
            <person name="Nagra H."/>
            <person name="Otto T.D."/>
            <person name="Rawlings N."/>
            <person name="Sanchez A."/>
            <person name="Sanders M."/>
            <person name="Subramaniam C."/>
            <person name="Tay Y."/>
            <person name="Dear P."/>
            <person name="Doerig C."/>
            <person name="Gruber A."/>
            <person name="Parkinson J."/>
            <person name="Shirley M."/>
            <person name="Wan K.L."/>
            <person name="Berriman M."/>
            <person name="Tomley F."/>
            <person name="Pain A."/>
        </authorList>
    </citation>
    <scope>NUCLEOTIDE SEQUENCE [LARGE SCALE GENOMIC DNA]</scope>
    <source>
        <strain evidence="1">Houghton</strain>
    </source>
</reference>
<protein>
    <submittedName>
        <fullName evidence="1">Uncharacterized protein</fullName>
    </submittedName>
</protein>
<sequence length="179" mass="17522">MLPEGFSCFSLEAKTLESLLQAADVGSAAAAAKRQLQTDLGDLLPGQQARILLLPQVPAAAAAAAAGPGGGAAAAVEPGAAAASGAQPGPAAAAAADTQSAAAPAAAAAAAADSSTAYLLLRYSANDSSVIDLAFLLPNPSWMTIRDKTLLLLELGLRLAVLGRVEVFDAVNTAAADGC</sequence>
<accession>U6L888</accession>
<evidence type="ECO:0000313" key="1">
    <source>
        <dbReference type="EMBL" id="CDJ44789.1"/>
    </source>
</evidence>
<proteinExistence type="predicted"/>
<dbReference type="AlphaFoldDB" id="U6L888"/>
<dbReference type="RefSeq" id="XP_013235537.1">
    <property type="nucleotide sequence ID" value="XM_013380083.1"/>
</dbReference>
<dbReference type="GeneID" id="25257226"/>
<feature type="non-terminal residue" evidence="1">
    <location>
        <position position="179"/>
    </location>
</feature>
<dbReference type="VEuPathDB" id="ToxoDB:ETH_00040930"/>
<reference evidence="1" key="2">
    <citation type="submission" date="2013-10" db="EMBL/GenBank/DDBJ databases">
        <authorList>
            <person name="Aslett M."/>
        </authorList>
    </citation>
    <scope>NUCLEOTIDE SEQUENCE [LARGE SCALE GENOMIC DNA]</scope>
    <source>
        <strain evidence="1">Houghton</strain>
    </source>
</reference>
<name>U6L888_EIMTE</name>
<dbReference type="Proteomes" id="UP000030747">
    <property type="component" value="Unassembled WGS sequence"/>
</dbReference>
<gene>
    <name evidence="1" type="ORF">ETH_00040930</name>
</gene>
<keyword evidence="2" id="KW-1185">Reference proteome</keyword>
<evidence type="ECO:0000313" key="2">
    <source>
        <dbReference type="Proteomes" id="UP000030747"/>
    </source>
</evidence>